<keyword evidence="2" id="KW-1185">Reference proteome</keyword>
<accession>A0ABQ1YY69</accession>
<dbReference type="Proteomes" id="UP000600214">
    <property type="component" value="Unassembled WGS sequence"/>
</dbReference>
<sequence>MEVTFDISKFPDLVLAAKEILEYAAGKTESVDFKMIDSAIADLERARKTCEEVQHLQAA</sequence>
<gene>
    <name evidence="1" type="ORF">GCM10007423_39530</name>
</gene>
<organism evidence="1 2">
    <name type="scientific">Dyadobacter endophyticus</name>
    <dbReference type="NCBI Taxonomy" id="1749036"/>
    <lineage>
        <taxon>Bacteria</taxon>
        <taxon>Pseudomonadati</taxon>
        <taxon>Bacteroidota</taxon>
        <taxon>Cytophagia</taxon>
        <taxon>Cytophagales</taxon>
        <taxon>Spirosomataceae</taxon>
        <taxon>Dyadobacter</taxon>
    </lineage>
</organism>
<dbReference type="EMBL" id="BMIA01000003">
    <property type="protein sequence ID" value="GGH42703.1"/>
    <property type="molecule type" value="Genomic_DNA"/>
</dbReference>
<proteinExistence type="predicted"/>
<name>A0ABQ1YY69_9BACT</name>
<reference evidence="2" key="1">
    <citation type="journal article" date="2019" name="Int. J. Syst. Evol. Microbiol.">
        <title>The Global Catalogue of Microorganisms (GCM) 10K type strain sequencing project: providing services to taxonomists for standard genome sequencing and annotation.</title>
        <authorList>
            <consortium name="The Broad Institute Genomics Platform"/>
            <consortium name="The Broad Institute Genome Sequencing Center for Infectious Disease"/>
            <person name="Wu L."/>
            <person name="Ma J."/>
        </authorList>
    </citation>
    <scope>NUCLEOTIDE SEQUENCE [LARGE SCALE GENOMIC DNA]</scope>
    <source>
        <strain evidence="2">CGMCC 1.15288</strain>
    </source>
</reference>
<dbReference type="RefSeq" id="WP_188935329.1">
    <property type="nucleotide sequence ID" value="NZ_BMIA01000003.1"/>
</dbReference>
<comment type="caution">
    <text evidence="1">The sequence shown here is derived from an EMBL/GenBank/DDBJ whole genome shotgun (WGS) entry which is preliminary data.</text>
</comment>
<evidence type="ECO:0000313" key="2">
    <source>
        <dbReference type="Proteomes" id="UP000600214"/>
    </source>
</evidence>
<protein>
    <submittedName>
        <fullName evidence="1">Uncharacterized protein</fullName>
    </submittedName>
</protein>
<evidence type="ECO:0000313" key="1">
    <source>
        <dbReference type="EMBL" id="GGH42703.1"/>
    </source>
</evidence>